<comment type="cofactor">
    <cofactor evidence="1 6">
        <name>Zn(2+)</name>
        <dbReference type="ChEBI" id="CHEBI:29105"/>
    </cofactor>
</comment>
<dbReference type="STRING" id="106004.A0A1Y2FTW3"/>
<evidence type="ECO:0000256" key="4">
    <source>
        <dbReference type="ARBA" id="ARBA00022833"/>
    </source>
</evidence>
<evidence type="ECO:0000313" key="9">
    <source>
        <dbReference type="Proteomes" id="UP000193467"/>
    </source>
</evidence>
<dbReference type="GO" id="GO:0016491">
    <property type="term" value="F:oxidoreductase activity"/>
    <property type="evidence" value="ECO:0007669"/>
    <property type="project" value="UniProtKB-KW"/>
</dbReference>
<evidence type="ECO:0000256" key="6">
    <source>
        <dbReference type="RuleBase" id="RU361277"/>
    </source>
</evidence>
<keyword evidence="4 6" id="KW-0862">Zinc</keyword>
<evidence type="ECO:0000256" key="2">
    <source>
        <dbReference type="ARBA" id="ARBA00008072"/>
    </source>
</evidence>
<dbReference type="GO" id="GO:0008270">
    <property type="term" value="F:zinc ion binding"/>
    <property type="evidence" value="ECO:0007669"/>
    <property type="project" value="InterPro"/>
</dbReference>
<name>A0A1Y2FTW3_9BASI</name>
<dbReference type="Pfam" id="PF00107">
    <property type="entry name" value="ADH_zinc_N"/>
    <property type="match status" value="1"/>
</dbReference>
<dbReference type="InterPro" id="IPR013154">
    <property type="entry name" value="ADH-like_N"/>
</dbReference>
<sequence length="377" mass="39604">MSTTTEALVLSSLNAPFLLQPLTLSPPLPHEVLLRITACGLCHTDLSLQSGVFPTDFPSIAGHEGSGVVLQVGSAVQRVKEGDHVLLSFASCLSCEYCKDDHPAGCTTFVERNFGRERHPSVGSLGTATAADGSEVKGTFFGQSSFARHAVVQESSCVKVPEGTDLVTLAPLGCGLQTGSGAVLNTLRCSPTVSPKNNSILITGLGAVGMAALFAAVYLKLGTIIVVDVLPSKLAMAKGFGAHHVLDGKDPEVVKKIKELTGGLGVKWAVEATGNTKVLEMGFKALSNFGHLATCGTPGPGPLPPYQIHDFVNESKTFSGVAEGDSNPPEFIPFLMKLYEEGHFPVDKISKTFPVEQFDDAVAAMKSGDVIKPIILF</sequence>
<dbReference type="InParanoid" id="A0A1Y2FTW3"/>
<dbReference type="SUPFAM" id="SSF51735">
    <property type="entry name" value="NAD(P)-binding Rossmann-fold domains"/>
    <property type="match status" value="1"/>
</dbReference>
<proteinExistence type="inferred from homology"/>
<evidence type="ECO:0000256" key="1">
    <source>
        <dbReference type="ARBA" id="ARBA00001947"/>
    </source>
</evidence>
<dbReference type="InterPro" id="IPR020843">
    <property type="entry name" value="ER"/>
</dbReference>
<protein>
    <submittedName>
        <fullName evidence="8">Alcohol dehydrogenase</fullName>
    </submittedName>
</protein>
<dbReference type="Proteomes" id="UP000193467">
    <property type="component" value="Unassembled WGS sequence"/>
</dbReference>
<gene>
    <name evidence="8" type="ORF">BCR35DRAFT_302172</name>
</gene>
<dbReference type="SMART" id="SM00829">
    <property type="entry name" value="PKS_ER"/>
    <property type="match status" value="1"/>
</dbReference>
<organism evidence="8 9">
    <name type="scientific">Leucosporidium creatinivorum</name>
    <dbReference type="NCBI Taxonomy" id="106004"/>
    <lineage>
        <taxon>Eukaryota</taxon>
        <taxon>Fungi</taxon>
        <taxon>Dikarya</taxon>
        <taxon>Basidiomycota</taxon>
        <taxon>Pucciniomycotina</taxon>
        <taxon>Microbotryomycetes</taxon>
        <taxon>Leucosporidiales</taxon>
        <taxon>Leucosporidium</taxon>
    </lineage>
</organism>
<evidence type="ECO:0000259" key="7">
    <source>
        <dbReference type="SMART" id="SM00829"/>
    </source>
</evidence>
<dbReference type="InterPro" id="IPR036291">
    <property type="entry name" value="NAD(P)-bd_dom_sf"/>
</dbReference>
<dbReference type="PANTHER" id="PTHR43350">
    <property type="entry name" value="NAD-DEPENDENT ALCOHOL DEHYDROGENASE"/>
    <property type="match status" value="1"/>
</dbReference>
<dbReference type="SUPFAM" id="SSF50129">
    <property type="entry name" value="GroES-like"/>
    <property type="match status" value="1"/>
</dbReference>
<keyword evidence="9" id="KW-1185">Reference proteome</keyword>
<dbReference type="PROSITE" id="PS00059">
    <property type="entry name" value="ADH_ZINC"/>
    <property type="match status" value="1"/>
</dbReference>
<dbReference type="AlphaFoldDB" id="A0A1Y2FTW3"/>
<evidence type="ECO:0000313" key="8">
    <source>
        <dbReference type="EMBL" id="ORY87418.1"/>
    </source>
</evidence>
<dbReference type="Gene3D" id="3.90.180.10">
    <property type="entry name" value="Medium-chain alcohol dehydrogenases, catalytic domain"/>
    <property type="match status" value="1"/>
</dbReference>
<dbReference type="InterPro" id="IPR002328">
    <property type="entry name" value="ADH_Zn_CS"/>
</dbReference>
<comment type="caution">
    <text evidence="8">The sequence shown here is derived from an EMBL/GenBank/DDBJ whole genome shotgun (WGS) entry which is preliminary data.</text>
</comment>
<dbReference type="OrthoDB" id="256333at2759"/>
<dbReference type="Gene3D" id="3.40.50.720">
    <property type="entry name" value="NAD(P)-binding Rossmann-like Domain"/>
    <property type="match status" value="1"/>
</dbReference>
<dbReference type="EMBL" id="MCGR01000013">
    <property type="protein sequence ID" value="ORY87418.1"/>
    <property type="molecule type" value="Genomic_DNA"/>
</dbReference>
<dbReference type="CDD" id="cd08278">
    <property type="entry name" value="benzyl_alcohol_DH"/>
    <property type="match status" value="1"/>
</dbReference>
<comment type="similarity">
    <text evidence="2 6">Belongs to the zinc-containing alcohol dehydrogenase family.</text>
</comment>
<reference evidence="8 9" key="1">
    <citation type="submission" date="2016-07" db="EMBL/GenBank/DDBJ databases">
        <title>Pervasive Adenine N6-methylation of Active Genes in Fungi.</title>
        <authorList>
            <consortium name="DOE Joint Genome Institute"/>
            <person name="Mondo S.J."/>
            <person name="Dannebaum R.O."/>
            <person name="Kuo R.C."/>
            <person name="Labutti K."/>
            <person name="Haridas S."/>
            <person name="Kuo A."/>
            <person name="Salamov A."/>
            <person name="Ahrendt S.R."/>
            <person name="Lipzen A."/>
            <person name="Sullivan W."/>
            <person name="Andreopoulos W.B."/>
            <person name="Clum A."/>
            <person name="Lindquist E."/>
            <person name="Daum C."/>
            <person name="Ramamoorthy G.K."/>
            <person name="Gryganskyi A."/>
            <person name="Culley D."/>
            <person name="Magnuson J.K."/>
            <person name="James T.Y."/>
            <person name="O'Malley M.A."/>
            <person name="Stajich J.E."/>
            <person name="Spatafora J.W."/>
            <person name="Visel A."/>
            <person name="Grigoriev I.V."/>
        </authorList>
    </citation>
    <scope>NUCLEOTIDE SEQUENCE [LARGE SCALE GENOMIC DNA]</scope>
    <source>
        <strain evidence="8 9">62-1032</strain>
    </source>
</reference>
<dbReference type="InterPro" id="IPR013149">
    <property type="entry name" value="ADH-like_C"/>
</dbReference>
<dbReference type="PANTHER" id="PTHR43350:SF2">
    <property type="entry name" value="GROES-LIKE ZINC-BINDING ALCOHOL DEHYDROGENASE FAMILY PROTEIN"/>
    <property type="match status" value="1"/>
</dbReference>
<dbReference type="Pfam" id="PF08240">
    <property type="entry name" value="ADH_N"/>
    <property type="match status" value="1"/>
</dbReference>
<evidence type="ECO:0000256" key="5">
    <source>
        <dbReference type="ARBA" id="ARBA00023002"/>
    </source>
</evidence>
<evidence type="ECO:0000256" key="3">
    <source>
        <dbReference type="ARBA" id="ARBA00022723"/>
    </source>
</evidence>
<accession>A0A1Y2FTW3</accession>
<dbReference type="InterPro" id="IPR011032">
    <property type="entry name" value="GroES-like_sf"/>
</dbReference>
<feature type="domain" description="Enoyl reductase (ER)" evidence="7">
    <location>
        <begin position="11"/>
        <end position="376"/>
    </location>
</feature>
<keyword evidence="5" id="KW-0560">Oxidoreductase</keyword>
<keyword evidence="3 6" id="KW-0479">Metal-binding</keyword>